<organism evidence="2 3">
    <name type="scientific">Phycisphaera mikurensis (strain NBRC 102666 / KCTC 22515 / FYK2301M01)</name>
    <dbReference type="NCBI Taxonomy" id="1142394"/>
    <lineage>
        <taxon>Bacteria</taxon>
        <taxon>Pseudomonadati</taxon>
        <taxon>Planctomycetota</taxon>
        <taxon>Phycisphaerae</taxon>
        <taxon>Phycisphaerales</taxon>
        <taxon>Phycisphaeraceae</taxon>
        <taxon>Phycisphaera</taxon>
    </lineage>
</organism>
<dbReference type="EMBL" id="AP012338">
    <property type="protein sequence ID" value="BAM02455.1"/>
    <property type="molecule type" value="Genomic_DNA"/>
</dbReference>
<reference evidence="2 3" key="1">
    <citation type="submission" date="2012-02" db="EMBL/GenBank/DDBJ databases">
        <title>Complete genome sequence of Phycisphaera mikurensis NBRC 102666.</title>
        <authorList>
            <person name="Ankai A."/>
            <person name="Hosoyama A."/>
            <person name="Terui Y."/>
            <person name="Sekine M."/>
            <person name="Fukai R."/>
            <person name="Kato Y."/>
            <person name="Nakamura S."/>
            <person name="Yamada-Narita S."/>
            <person name="Kawakoshi A."/>
            <person name="Fukunaga Y."/>
            <person name="Yamazaki S."/>
            <person name="Fujita N."/>
        </authorList>
    </citation>
    <scope>NUCLEOTIDE SEQUENCE [LARGE SCALE GENOMIC DNA]</scope>
    <source>
        <strain evidence="3">NBRC 102666 / KCTC 22515 / FYK2301M01</strain>
    </source>
</reference>
<dbReference type="InterPro" id="IPR012347">
    <property type="entry name" value="Ferritin-like"/>
</dbReference>
<dbReference type="eggNOG" id="COG1633">
    <property type="taxonomic scope" value="Bacteria"/>
</dbReference>
<gene>
    <name evidence="2" type="ordered locus">PSMK_02960</name>
</gene>
<dbReference type="HOGENOM" id="CLU_114531_0_0_0"/>
<dbReference type="OrthoDB" id="268257at2"/>
<keyword evidence="3" id="KW-1185">Reference proteome</keyword>
<evidence type="ECO:0000313" key="3">
    <source>
        <dbReference type="Proteomes" id="UP000007881"/>
    </source>
</evidence>
<dbReference type="Pfam" id="PF09537">
    <property type="entry name" value="DUF2383"/>
    <property type="match status" value="1"/>
</dbReference>
<dbReference type="InterPro" id="IPR019052">
    <property type="entry name" value="DUF2383"/>
</dbReference>
<sequence length="154" mass="17503">MSDLNNATLSKIKSLHQINVDSIEGWKLAIEEIEHTELQTLFRGILQNREQQAAELASYLESHGAEVDHDTSFLSTVHRWWLDAKESIASKDNTAVVEEADRGEESILKKYDDLVNDEAVRASSLHPVLQRQHAQVDADHNRVHAMKERLQAAR</sequence>
<dbReference type="InterPro" id="IPR016920">
    <property type="entry name" value="UCP029477"/>
</dbReference>
<dbReference type="Gene3D" id="1.20.1260.10">
    <property type="match status" value="1"/>
</dbReference>
<feature type="domain" description="DUF2383" evidence="1">
    <location>
        <begin position="8"/>
        <end position="116"/>
    </location>
</feature>
<dbReference type="Proteomes" id="UP000007881">
    <property type="component" value="Chromosome"/>
</dbReference>
<proteinExistence type="predicted"/>
<name>I0IB17_PHYMF</name>
<dbReference type="AlphaFoldDB" id="I0IB17"/>
<accession>I0IB17</accession>
<dbReference type="NCBIfam" id="TIGR02284">
    <property type="entry name" value="PA2169 family four-helix-bundle protein"/>
    <property type="match status" value="1"/>
</dbReference>
<dbReference type="PIRSF" id="PIRSF029477">
    <property type="entry name" value="UCP029477"/>
    <property type="match status" value="1"/>
</dbReference>
<evidence type="ECO:0000259" key="1">
    <source>
        <dbReference type="Pfam" id="PF09537"/>
    </source>
</evidence>
<evidence type="ECO:0000313" key="2">
    <source>
        <dbReference type="EMBL" id="BAM02455.1"/>
    </source>
</evidence>
<dbReference type="KEGG" id="phm:PSMK_02960"/>
<dbReference type="STRING" id="1142394.PSMK_02960"/>
<dbReference type="InterPro" id="IPR011971">
    <property type="entry name" value="CHP02284"/>
</dbReference>
<protein>
    <recommendedName>
        <fullName evidence="1">DUF2383 domain-containing protein</fullName>
    </recommendedName>
</protein>
<dbReference type="RefSeq" id="WP_014435675.1">
    <property type="nucleotide sequence ID" value="NC_017080.1"/>
</dbReference>